<dbReference type="PROSITE" id="PS00798">
    <property type="entry name" value="ALDOKETO_REDUCTASE_1"/>
    <property type="match status" value="1"/>
</dbReference>
<dbReference type="Gene3D" id="3.20.20.100">
    <property type="entry name" value="NADP-dependent oxidoreductase domain"/>
    <property type="match status" value="1"/>
</dbReference>
<evidence type="ECO:0000256" key="2">
    <source>
        <dbReference type="ARBA" id="ARBA00022857"/>
    </source>
</evidence>
<feature type="site" description="Lowers pKa of active site Tyr" evidence="6">
    <location>
        <position position="77"/>
    </location>
</feature>
<evidence type="ECO:0000313" key="9">
    <source>
        <dbReference type="Proteomes" id="UP000309016"/>
    </source>
</evidence>
<name>A0A5B7WZ19_9FLAO</name>
<dbReference type="GO" id="GO:0008106">
    <property type="term" value="F:alcohol dehydrogenase (NADP+) activity"/>
    <property type="evidence" value="ECO:0007669"/>
    <property type="project" value="InterPro"/>
</dbReference>
<dbReference type="InterPro" id="IPR020471">
    <property type="entry name" value="AKR"/>
</dbReference>
<dbReference type="SUPFAM" id="SSF51430">
    <property type="entry name" value="NAD(P)-linked oxidoreductase"/>
    <property type="match status" value="1"/>
</dbReference>
<comment type="similarity">
    <text evidence="1">Belongs to the aldo/keto reductase family.</text>
</comment>
<organism evidence="8 9">
    <name type="scientific">Antarcticibacterium flavum</name>
    <dbReference type="NCBI Taxonomy" id="2058175"/>
    <lineage>
        <taxon>Bacteria</taxon>
        <taxon>Pseudomonadati</taxon>
        <taxon>Bacteroidota</taxon>
        <taxon>Flavobacteriia</taxon>
        <taxon>Flavobacteriales</taxon>
        <taxon>Flavobacteriaceae</taxon>
        <taxon>Antarcticibacterium</taxon>
    </lineage>
</organism>
<evidence type="ECO:0000256" key="5">
    <source>
        <dbReference type="PIRSR" id="PIRSR000097-2"/>
    </source>
</evidence>
<accession>A0A5B7WZ19</accession>
<evidence type="ECO:0000259" key="7">
    <source>
        <dbReference type="Pfam" id="PF00248"/>
    </source>
</evidence>
<dbReference type="Proteomes" id="UP000309016">
    <property type="component" value="Chromosome"/>
</dbReference>
<dbReference type="InterPro" id="IPR023210">
    <property type="entry name" value="NADP_OxRdtase_dom"/>
</dbReference>
<evidence type="ECO:0000256" key="3">
    <source>
        <dbReference type="ARBA" id="ARBA00023002"/>
    </source>
</evidence>
<dbReference type="PRINTS" id="PR00069">
    <property type="entry name" value="ALDKETRDTASE"/>
</dbReference>
<dbReference type="CDD" id="cd19123">
    <property type="entry name" value="AKR_AKR3G1"/>
    <property type="match status" value="1"/>
</dbReference>
<dbReference type="InterPro" id="IPR036812">
    <property type="entry name" value="NAD(P)_OxRdtase_dom_sf"/>
</dbReference>
<dbReference type="EMBL" id="CP040812">
    <property type="protein sequence ID" value="QCY68310.1"/>
    <property type="molecule type" value="Genomic_DNA"/>
</dbReference>
<evidence type="ECO:0000256" key="1">
    <source>
        <dbReference type="ARBA" id="ARBA00007905"/>
    </source>
</evidence>
<dbReference type="PANTHER" id="PTHR11732">
    <property type="entry name" value="ALDO/KETO REDUCTASE"/>
    <property type="match status" value="1"/>
</dbReference>
<dbReference type="PIRSF" id="PIRSF000097">
    <property type="entry name" value="AKR"/>
    <property type="match status" value="1"/>
</dbReference>
<dbReference type="KEGG" id="afla:FHG64_02240"/>
<protein>
    <submittedName>
        <fullName evidence="8">Aldo/keto reductase</fullName>
    </submittedName>
</protein>
<feature type="binding site" evidence="5">
    <location>
        <position position="110"/>
    </location>
    <ligand>
        <name>substrate</name>
    </ligand>
</feature>
<sequence length="321" mass="36260">MKTLNFRNGDEMPAIGLGTWKSGKGEVGKAVKAAVQSGYRHIDCAATYGNEAEIGEALAEVFKEGKVKREDLWITSKLWNNAHKKEDVIPALKKTLKDLQLDYLDLYLIHWPVAFKPEVAAPQKDDDYLSLEEALIIETWNMMLKAKEHGLVKHTGVSNFSIAKLEDLMEETNDIPEMNQVEIHPYLQQDELLEFCSKHDIHLTGYSPLGSGDRPDAMKASNEPSLLENKVITGIAKRHGATPGQVLIKWHLIRGTAVIPKSTNPERIQENIESTGVNLNESDLQEISQLDKHFRYVNGEFFVTKGNPYSNIFDEDDYREK</sequence>
<keyword evidence="3" id="KW-0560">Oxidoreductase</keyword>
<evidence type="ECO:0000256" key="6">
    <source>
        <dbReference type="PIRSR" id="PIRSR000097-3"/>
    </source>
</evidence>
<dbReference type="InterPro" id="IPR018170">
    <property type="entry name" value="Aldo/ket_reductase_CS"/>
</dbReference>
<dbReference type="Pfam" id="PF00248">
    <property type="entry name" value="Aldo_ket_red"/>
    <property type="match status" value="1"/>
</dbReference>
<proteinExistence type="inferred from homology"/>
<dbReference type="InterPro" id="IPR044496">
    <property type="entry name" value="AKR3G"/>
</dbReference>
<dbReference type="FunFam" id="3.20.20.100:FF:000006">
    <property type="entry name" value="Aldo-keto reductase family 1 member A1"/>
    <property type="match status" value="1"/>
</dbReference>
<keyword evidence="9" id="KW-1185">Reference proteome</keyword>
<feature type="active site" description="Proton donor" evidence="4">
    <location>
        <position position="48"/>
    </location>
</feature>
<reference evidence="8 9" key="1">
    <citation type="submission" date="2019-06" db="EMBL/GenBank/DDBJ databases">
        <title>Complete genome sequence of Antarcticibacterium flavum KCTC 52984T from an Antarctic marine sediment.</title>
        <authorList>
            <person name="Lee Y.M."/>
            <person name="Shin S.C."/>
        </authorList>
    </citation>
    <scope>NUCLEOTIDE SEQUENCE [LARGE SCALE GENOMIC DNA]</scope>
    <source>
        <strain evidence="8 9">KCTC 52984</strain>
    </source>
</reference>
<evidence type="ECO:0000256" key="4">
    <source>
        <dbReference type="PIRSR" id="PIRSR000097-1"/>
    </source>
</evidence>
<feature type="domain" description="NADP-dependent oxidoreductase" evidence="7">
    <location>
        <begin position="15"/>
        <end position="291"/>
    </location>
</feature>
<evidence type="ECO:0000313" key="8">
    <source>
        <dbReference type="EMBL" id="QCY68310.1"/>
    </source>
</evidence>
<dbReference type="RefSeq" id="WP_139064886.1">
    <property type="nucleotide sequence ID" value="NZ_CP040812.1"/>
</dbReference>
<keyword evidence="2" id="KW-0521">NADP</keyword>
<dbReference type="AlphaFoldDB" id="A0A5B7WZ19"/>
<dbReference type="OrthoDB" id="9804790at2"/>
<gene>
    <name evidence="8" type="ORF">FHG64_02240</name>
</gene>